<evidence type="ECO:0000313" key="6">
    <source>
        <dbReference type="Proteomes" id="UP000559256"/>
    </source>
</evidence>
<dbReference type="Proteomes" id="UP000559256">
    <property type="component" value="Unassembled WGS sequence"/>
</dbReference>
<comment type="subcellular location">
    <subcellularLocation>
        <location evidence="1">Membrane</location>
        <topology evidence="1">Multi-pass membrane protein</topology>
    </subcellularLocation>
</comment>
<dbReference type="GO" id="GO:0022857">
    <property type="term" value="F:transmembrane transporter activity"/>
    <property type="evidence" value="ECO:0007669"/>
    <property type="project" value="InterPro"/>
</dbReference>
<protein>
    <recommendedName>
        <fullName evidence="4">Major facilitator superfamily (MFS) profile domain-containing protein</fullName>
    </recommendedName>
</protein>
<keyword evidence="3" id="KW-0472">Membrane</keyword>
<dbReference type="GO" id="GO:0016020">
    <property type="term" value="C:membrane"/>
    <property type="evidence" value="ECO:0007669"/>
    <property type="project" value="UniProtKB-SubCell"/>
</dbReference>
<comment type="caution">
    <text evidence="5">The sequence shown here is derived from an EMBL/GenBank/DDBJ whole genome shotgun (WGS) entry which is preliminary data.</text>
</comment>
<feature type="transmembrane region" description="Helical" evidence="3">
    <location>
        <begin position="223"/>
        <end position="250"/>
    </location>
</feature>
<dbReference type="OrthoDB" id="6509908at2759"/>
<evidence type="ECO:0000256" key="2">
    <source>
        <dbReference type="ARBA" id="ARBA00006727"/>
    </source>
</evidence>
<proteinExistence type="inferred from homology"/>
<evidence type="ECO:0000256" key="1">
    <source>
        <dbReference type="ARBA" id="ARBA00004141"/>
    </source>
</evidence>
<sequence>MYYRHLQNGQAIASQRRFGSGTEIIKSRMSIMKPTIIPVTVPLLMFYPMTIRPTLPFSLFKARSRLFRYPNPSETIIQAVVEKPLGPSLPSSLEKSAETADTESALETRIRVSTASSLTLCEDDIYSEGSLRSCLVVFGAMLLGFTFGYVNAWGVFQAYYEEYILPSTSSSAIAWIGSSQHACSSLIAPIVGRLFDLGYFHSILITGTVGLVLATFLTAECHVYWQFLICQGILFGISLGLCDALSLMVIPQWFTKYRGLAYGSIRMDNAYIRILFPVDFTMRRRTVAAEDSLSASDQNFFEFRPLKSPAFTVYCLSTLIEAIGYYALPTYVVTSSQSIGVSSSLSFYLVSILNGSGGIAHIFEGWGADHFGAMNMQIPFTVLTAVMLWIWPFAKTQASLIIVVVFFGLSSDSSDTLPSTAVASMGNPGELGRRLGLLNLFLGIGELIGPPLAGKVNQSFGLEAMALFSGGMVLFGLLLILTSRNLALGRWIGKV</sequence>
<feature type="transmembrane region" description="Helical" evidence="3">
    <location>
        <begin position="460"/>
        <end position="481"/>
    </location>
</feature>
<dbReference type="PANTHER" id="PTHR11360">
    <property type="entry name" value="MONOCARBOXYLATE TRANSPORTER"/>
    <property type="match status" value="1"/>
</dbReference>
<dbReference type="EMBL" id="JAACJM010000032">
    <property type="protein sequence ID" value="KAF5364661.1"/>
    <property type="molecule type" value="Genomic_DNA"/>
</dbReference>
<dbReference type="InterPro" id="IPR020846">
    <property type="entry name" value="MFS_dom"/>
</dbReference>
<dbReference type="Gene3D" id="1.20.1250.20">
    <property type="entry name" value="MFS general substrate transporter like domains"/>
    <property type="match status" value="2"/>
</dbReference>
<dbReference type="InterPro" id="IPR011701">
    <property type="entry name" value="MFS"/>
</dbReference>
<dbReference type="SUPFAM" id="SSF103473">
    <property type="entry name" value="MFS general substrate transporter"/>
    <property type="match status" value="1"/>
</dbReference>
<dbReference type="InterPro" id="IPR036259">
    <property type="entry name" value="MFS_trans_sf"/>
</dbReference>
<keyword evidence="6" id="KW-1185">Reference proteome</keyword>
<feature type="transmembrane region" description="Helical" evidence="3">
    <location>
        <begin position="435"/>
        <end position="454"/>
    </location>
</feature>
<feature type="domain" description="Major facilitator superfamily (MFS) profile" evidence="4">
    <location>
        <begin position="310"/>
        <end position="495"/>
    </location>
</feature>
<reference evidence="5 6" key="1">
    <citation type="journal article" date="2020" name="ISME J.">
        <title>Uncovering the hidden diversity of litter-decomposition mechanisms in mushroom-forming fungi.</title>
        <authorList>
            <person name="Floudas D."/>
            <person name="Bentzer J."/>
            <person name="Ahren D."/>
            <person name="Johansson T."/>
            <person name="Persson P."/>
            <person name="Tunlid A."/>
        </authorList>
    </citation>
    <scope>NUCLEOTIDE SEQUENCE [LARGE SCALE GENOMIC DNA]</scope>
    <source>
        <strain evidence="5 6">CBS 291.85</strain>
    </source>
</reference>
<evidence type="ECO:0000313" key="5">
    <source>
        <dbReference type="EMBL" id="KAF5364661.1"/>
    </source>
</evidence>
<comment type="similarity">
    <text evidence="2">Belongs to the major facilitator superfamily. Monocarboxylate porter (TC 2.A.1.13) family.</text>
</comment>
<accession>A0A8H5GH32</accession>
<gene>
    <name evidence="5" type="ORF">D9758_005535</name>
</gene>
<feature type="transmembrane region" description="Helical" evidence="3">
    <location>
        <begin position="135"/>
        <end position="160"/>
    </location>
</feature>
<feature type="transmembrane region" description="Helical" evidence="3">
    <location>
        <begin position="345"/>
        <end position="363"/>
    </location>
</feature>
<dbReference type="InterPro" id="IPR050327">
    <property type="entry name" value="Proton-linked_MCT"/>
</dbReference>
<feature type="transmembrane region" description="Helical" evidence="3">
    <location>
        <begin position="311"/>
        <end position="333"/>
    </location>
</feature>
<dbReference type="Pfam" id="PF07690">
    <property type="entry name" value="MFS_1"/>
    <property type="match status" value="1"/>
</dbReference>
<keyword evidence="3" id="KW-0812">Transmembrane</keyword>
<dbReference type="PROSITE" id="PS50850">
    <property type="entry name" value="MFS"/>
    <property type="match status" value="1"/>
</dbReference>
<feature type="transmembrane region" description="Helical" evidence="3">
    <location>
        <begin position="198"/>
        <end position="217"/>
    </location>
</feature>
<dbReference type="AlphaFoldDB" id="A0A8H5GH32"/>
<dbReference type="PANTHER" id="PTHR11360:SF177">
    <property type="entry name" value="RIBOFLAVIN TRANSPORTER MCH5"/>
    <property type="match status" value="1"/>
</dbReference>
<organism evidence="5 6">
    <name type="scientific">Tetrapyrgos nigripes</name>
    <dbReference type="NCBI Taxonomy" id="182062"/>
    <lineage>
        <taxon>Eukaryota</taxon>
        <taxon>Fungi</taxon>
        <taxon>Dikarya</taxon>
        <taxon>Basidiomycota</taxon>
        <taxon>Agaricomycotina</taxon>
        <taxon>Agaricomycetes</taxon>
        <taxon>Agaricomycetidae</taxon>
        <taxon>Agaricales</taxon>
        <taxon>Marasmiineae</taxon>
        <taxon>Marasmiaceae</taxon>
        <taxon>Tetrapyrgos</taxon>
    </lineage>
</organism>
<keyword evidence="3" id="KW-1133">Transmembrane helix</keyword>
<evidence type="ECO:0000256" key="3">
    <source>
        <dbReference type="SAM" id="Phobius"/>
    </source>
</evidence>
<evidence type="ECO:0000259" key="4">
    <source>
        <dbReference type="PROSITE" id="PS50850"/>
    </source>
</evidence>
<name>A0A8H5GH32_9AGAR</name>